<evidence type="ECO:0000313" key="1">
    <source>
        <dbReference type="EMBL" id="KAK3314989.1"/>
    </source>
</evidence>
<comment type="caution">
    <text evidence="1">The sequence shown here is derived from an EMBL/GenBank/DDBJ whole genome shotgun (WGS) entry which is preliminary data.</text>
</comment>
<name>A0AAE0M1V4_9PEZI</name>
<organism evidence="1 2">
    <name type="scientific">Apodospora peruviana</name>
    <dbReference type="NCBI Taxonomy" id="516989"/>
    <lineage>
        <taxon>Eukaryota</taxon>
        <taxon>Fungi</taxon>
        <taxon>Dikarya</taxon>
        <taxon>Ascomycota</taxon>
        <taxon>Pezizomycotina</taxon>
        <taxon>Sordariomycetes</taxon>
        <taxon>Sordariomycetidae</taxon>
        <taxon>Sordariales</taxon>
        <taxon>Lasiosphaeriaceae</taxon>
        <taxon>Apodospora</taxon>
    </lineage>
</organism>
<proteinExistence type="predicted"/>
<dbReference type="GO" id="GO:0009306">
    <property type="term" value="P:protein secretion"/>
    <property type="evidence" value="ECO:0007669"/>
    <property type="project" value="InterPro"/>
</dbReference>
<reference evidence="1" key="2">
    <citation type="submission" date="2023-06" db="EMBL/GenBank/DDBJ databases">
        <authorList>
            <consortium name="Lawrence Berkeley National Laboratory"/>
            <person name="Haridas S."/>
            <person name="Hensen N."/>
            <person name="Bonometti L."/>
            <person name="Westerberg I."/>
            <person name="Brannstrom I.O."/>
            <person name="Guillou S."/>
            <person name="Cros-Aarteil S."/>
            <person name="Calhoun S."/>
            <person name="Kuo A."/>
            <person name="Mondo S."/>
            <person name="Pangilinan J."/>
            <person name="Riley R."/>
            <person name="Labutti K."/>
            <person name="Andreopoulos B."/>
            <person name="Lipzen A."/>
            <person name="Chen C."/>
            <person name="Yanf M."/>
            <person name="Daum C."/>
            <person name="Ng V."/>
            <person name="Clum A."/>
            <person name="Steindorff A."/>
            <person name="Ohm R."/>
            <person name="Martin F."/>
            <person name="Silar P."/>
            <person name="Natvig D."/>
            <person name="Lalanne C."/>
            <person name="Gautier V."/>
            <person name="Ament-Velasquez S.L."/>
            <person name="Kruys A."/>
            <person name="Hutchinson M.I."/>
            <person name="Powell A.J."/>
            <person name="Barry K."/>
            <person name="Miller A.N."/>
            <person name="Grigoriev I.V."/>
            <person name="Debuchy R."/>
            <person name="Gladieux P."/>
            <person name="Thoren M.H."/>
            <person name="Johannesson H."/>
        </authorList>
    </citation>
    <scope>NUCLEOTIDE SEQUENCE</scope>
    <source>
        <strain evidence="1">CBS 118394</strain>
    </source>
</reference>
<dbReference type="EMBL" id="JAUEDM010000006">
    <property type="protein sequence ID" value="KAK3314989.1"/>
    <property type="molecule type" value="Genomic_DNA"/>
</dbReference>
<gene>
    <name evidence="1" type="ORF">B0H66DRAFT_329549</name>
</gene>
<dbReference type="AlphaFoldDB" id="A0AAE0M1V4"/>
<protein>
    <submittedName>
        <fullName evidence="1">Uncharacterized protein</fullName>
    </submittedName>
</protein>
<sequence>MTKTWYVRYSFWPSTCQTSDHYLAFASWCGFCGAEQEAPKSWPRNPTRIAYLSSLKQTSLRSDPVFQSKALISVEPITMPLPAYIISRVADPIFGIFIGVSAAAMRINREQKTLGKTTQETIDTARR</sequence>
<keyword evidence="2" id="KW-1185">Reference proteome</keyword>
<accession>A0AAE0M1V4</accession>
<dbReference type="Proteomes" id="UP001283341">
    <property type="component" value="Unassembled WGS sequence"/>
</dbReference>
<evidence type="ECO:0000313" key="2">
    <source>
        <dbReference type="Proteomes" id="UP001283341"/>
    </source>
</evidence>
<dbReference type="Pfam" id="PF11654">
    <property type="entry name" value="NCE101"/>
    <property type="match status" value="1"/>
</dbReference>
<reference evidence="1" key="1">
    <citation type="journal article" date="2023" name="Mol. Phylogenet. Evol.">
        <title>Genome-scale phylogeny and comparative genomics of the fungal order Sordariales.</title>
        <authorList>
            <person name="Hensen N."/>
            <person name="Bonometti L."/>
            <person name="Westerberg I."/>
            <person name="Brannstrom I.O."/>
            <person name="Guillou S."/>
            <person name="Cros-Aarteil S."/>
            <person name="Calhoun S."/>
            <person name="Haridas S."/>
            <person name="Kuo A."/>
            <person name="Mondo S."/>
            <person name="Pangilinan J."/>
            <person name="Riley R."/>
            <person name="LaButti K."/>
            <person name="Andreopoulos B."/>
            <person name="Lipzen A."/>
            <person name="Chen C."/>
            <person name="Yan M."/>
            <person name="Daum C."/>
            <person name="Ng V."/>
            <person name="Clum A."/>
            <person name="Steindorff A."/>
            <person name="Ohm R.A."/>
            <person name="Martin F."/>
            <person name="Silar P."/>
            <person name="Natvig D.O."/>
            <person name="Lalanne C."/>
            <person name="Gautier V."/>
            <person name="Ament-Velasquez S.L."/>
            <person name="Kruys A."/>
            <person name="Hutchinson M.I."/>
            <person name="Powell A.J."/>
            <person name="Barry K."/>
            <person name="Miller A.N."/>
            <person name="Grigoriev I.V."/>
            <person name="Debuchy R."/>
            <person name="Gladieux P."/>
            <person name="Hiltunen Thoren M."/>
            <person name="Johannesson H."/>
        </authorList>
    </citation>
    <scope>NUCLEOTIDE SEQUENCE</scope>
    <source>
        <strain evidence="1">CBS 118394</strain>
    </source>
</reference>
<dbReference type="InterPro" id="IPR024242">
    <property type="entry name" value="NCE101"/>
</dbReference>